<name>A0A8J3DLW3_9HYPH</name>
<reference evidence="8" key="1">
    <citation type="journal article" date="2014" name="Int. J. Syst. Evol. Microbiol.">
        <title>Complete genome sequence of Corynebacterium casei LMG S-19264T (=DSM 44701T), isolated from a smear-ripened cheese.</title>
        <authorList>
            <consortium name="US DOE Joint Genome Institute (JGI-PGF)"/>
            <person name="Walter F."/>
            <person name="Albersmeier A."/>
            <person name="Kalinowski J."/>
            <person name="Ruckert C."/>
        </authorList>
    </citation>
    <scope>NUCLEOTIDE SEQUENCE</scope>
    <source>
        <strain evidence="8">KCTC 42249</strain>
    </source>
</reference>
<evidence type="ECO:0000256" key="5">
    <source>
        <dbReference type="ARBA" id="ARBA00022833"/>
    </source>
</evidence>
<keyword evidence="9" id="KW-1185">Reference proteome</keyword>
<evidence type="ECO:0000256" key="1">
    <source>
        <dbReference type="ARBA" id="ARBA00001947"/>
    </source>
</evidence>
<dbReference type="InterPro" id="IPR050570">
    <property type="entry name" value="Cell_wall_metabolism_enzyme"/>
</dbReference>
<dbReference type="GO" id="GO:0006508">
    <property type="term" value="P:proteolysis"/>
    <property type="evidence" value="ECO:0007669"/>
    <property type="project" value="UniProtKB-KW"/>
</dbReference>
<keyword evidence="2" id="KW-0645">Protease</keyword>
<evidence type="ECO:0000256" key="4">
    <source>
        <dbReference type="ARBA" id="ARBA00022801"/>
    </source>
</evidence>
<dbReference type="EMBL" id="BMZQ01000001">
    <property type="protein sequence ID" value="GHD08852.1"/>
    <property type="molecule type" value="Genomic_DNA"/>
</dbReference>
<dbReference type="Pfam" id="PF01551">
    <property type="entry name" value="Peptidase_M23"/>
    <property type="match status" value="1"/>
</dbReference>
<keyword evidence="6" id="KW-0482">Metalloprotease</keyword>
<evidence type="ECO:0000313" key="8">
    <source>
        <dbReference type="EMBL" id="GHD08852.1"/>
    </source>
</evidence>
<dbReference type="SUPFAM" id="SSF51261">
    <property type="entry name" value="Duplicated hybrid motif"/>
    <property type="match status" value="1"/>
</dbReference>
<gene>
    <name evidence="8" type="ORF">GCM10016234_08850</name>
</gene>
<protein>
    <submittedName>
        <fullName evidence="8">Membrane protein</fullName>
    </submittedName>
</protein>
<evidence type="ECO:0000256" key="3">
    <source>
        <dbReference type="ARBA" id="ARBA00022723"/>
    </source>
</evidence>
<organism evidence="8 9">
    <name type="scientific">Tianweitania populi</name>
    <dbReference type="NCBI Taxonomy" id="1607949"/>
    <lineage>
        <taxon>Bacteria</taxon>
        <taxon>Pseudomonadati</taxon>
        <taxon>Pseudomonadota</taxon>
        <taxon>Alphaproteobacteria</taxon>
        <taxon>Hyphomicrobiales</taxon>
        <taxon>Phyllobacteriaceae</taxon>
        <taxon>Tianweitania</taxon>
    </lineage>
</organism>
<dbReference type="GO" id="GO:0004222">
    <property type="term" value="F:metalloendopeptidase activity"/>
    <property type="evidence" value="ECO:0007669"/>
    <property type="project" value="TreeGrafter"/>
</dbReference>
<dbReference type="Gene3D" id="2.70.70.10">
    <property type="entry name" value="Glucose Permease (Domain IIA)"/>
    <property type="match status" value="1"/>
</dbReference>
<evidence type="ECO:0000256" key="6">
    <source>
        <dbReference type="ARBA" id="ARBA00023049"/>
    </source>
</evidence>
<proteinExistence type="predicted"/>
<feature type="domain" description="M23ase beta-sheet core" evidence="7">
    <location>
        <begin position="257"/>
        <end position="351"/>
    </location>
</feature>
<dbReference type="CDD" id="cd12797">
    <property type="entry name" value="M23_peptidase"/>
    <property type="match status" value="1"/>
</dbReference>
<evidence type="ECO:0000259" key="7">
    <source>
        <dbReference type="Pfam" id="PF01551"/>
    </source>
</evidence>
<dbReference type="InterPro" id="IPR011055">
    <property type="entry name" value="Dup_hybrid_motif"/>
</dbReference>
<dbReference type="InterPro" id="IPR016047">
    <property type="entry name" value="M23ase_b-sheet_dom"/>
</dbReference>
<dbReference type="PANTHER" id="PTHR21666">
    <property type="entry name" value="PEPTIDASE-RELATED"/>
    <property type="match status" value="1"/>
</dbReference>
<dbReference type="Proteomes" id="UP000630142">
    <property type="component" value="Unassembled WGS sequence"/>
</dbReference>
<comment type="caution">
    <text evidence="8">The sequence shown here is derived from an EMBL/GenBank/DDBJ whole genome shotgun (WGS) entry which is preliminary data.</text>
</comment>
<sequence>MGYLLATSYLVLRDDLIGASAARQARMQQAYEDRISALRAQVDRITSRQLLDQQLMEKKVGELIERQTTLTERQGVIAPILERAGALPAPEKPASALKKAELGTVSPEESGFKASQIAALWKTRTENLNKTPAEQADLAFLTITKSLRSIEDDQLKRLESLAEDAYQTADTISEALASAGLEIDVDYGKADVGGPLVVLDKSQVFDARVRELDAALRMLDTVKGQARGLPISNPAPGRPVSSSFGVRRDPIIGTAALHSGMDFRAGIGTAIRATASGTVVSAGWAGGYGRMVEVDHGKGFTTRYAHMSEILVAPGDKIERGAIVGKTGSSGRSTGPHLHYEVRKNGTALDPLRFIKAGKQVQSYL</sequence>
<keyword evidence="5" id="KW-0862">Zinc</keyword>
<reference evidence="8" key="2">
    <citation type="submission" date="2020-09" db="EMBL/GenBank/DDBJ databases">
        <authorList>
            <person name="Sun Q."/>
            <person name="Kim S."/>
        </authorList>
    </citation>
    <scope>NUCLEOTIDE SEQUENCE</scope>
    <source>
        <strain evidence="8">KCTC 42249</strain>
    </source>
</reference>
<comment type="cofactor">
    <cofactor evidence="1">
        <name>Zn(2+)</name>
        <dbReference type="ChEBI" id="CHEBI:29105"/>
    </cofactor>
</comment>
<keyword evidence="3" id="KW-0479">Metal-binding</keyword>
<dbReference type="AlphaFoldDB" id="A0A8J3DLW3"/>
<dbReference type="GO" id="GO:0046872">
    <property type="term" value="F:metal ion binding"/>
    <property type="evidence" value="ECO:0007669"/>
    <property type="project" value="UniProtKB-KW"/>
</dbReference>
<evidence type="ECO:0000313" key="9">
    <source>
        <dbReference type="Proteomes" id="UP000630142"/>
    </source>
</evidence>
<dbReference type="FunFam" id="2.70.70.10:FF:000006">
    <property type="entry name" value="M23 family peptidase"/>
    <property type="match status" value="1"/>
</dbReference>
<keyword evidence="4" id="KW-0378">Hydrolase</keyword>
<dbReference type="PANTHER" id="PTHR21666:SF288">
    <property type="entry name" value="CELL DIVISION PROTEIN YTFB"/>
    <property type="match status" value="1"/>
</dbReference>
<accession>A0A8J3DLW3</accession>
<evidence type="ECO:0000256" key="2">
    <source>
        <dbReference type="ARBA" id="ARBA00022670"/>
    </source>
</evidence>